<evidence type="ECO:0008006" key="3">
    <source>
        <dbReference type="Google" id="ProtNLM"/>
    </source>
</evidence>
<dbReference type="RefSeq" id="WP_014229127.1">
    <property type="nucleotide sequence ID" value="NC_016612.1"/>
</dbReference>
<dbReference type="KEGG" id="kox:KOX_19115"/>
<evidence type="ECO:0000313" key="2">
    <source>
        <dbReference type="Proteomes" id="UP000007843"/>
    </source>
</evidence>
<proteinExistence type="predicted"/>
<dbReference type="HOGENOM" id="CLU_077899_0_1_6"/>
<protein>
    <recommendedName>
        <fullName evidence="3">Phage tail protein</fullName>
    </recommendedName>
</protein>
<gene>
    <name evidence="1" type="ordered locus">KOX_19115</name>
</gene>
<dbReference type="Pfam" id="PF08813">
    <property type="entry name" value="Phage_tail_3"/>
    <property type="match status" value="1"/>
</dbReference>
<dbReference type="EMBL" id="CP003218">
    <property type="protein sequence ID" value="AEX05545.1"/>
    <property type="molecule type" value="Genomic_DNA"/>
</dbReference>
<accession>A0A0H3HG93</accession>
<dbReference type="AlphaFoldDB" id="A0A0H3HG93"/>
<organism evidence="1 2">
    <name type="scientific">Klebsiella michiganensis (strain ATCC 8724 / DSM 4798 / JCM 20051 / NBRC 3318 / NRRL B-199 / KCTC 1686 / BUCSAV 143 / CCM 1901)</name>
    <dbReference type="NCBI Taxonomy" id="1006551"/>
    <lineage>
        <taxon>Bacteria</taxon>
        <taxon>Pseudomonadati</taxon>
        <taxon>Pseudomonadota</taxon>
        <taxon>Gammaproteobacteria</taxon>
        <taxon>Enterobacterales</taxon>
        <taxon>Enterobacteriaceae</taxon>
        <taxon>Klebsiella/Raoultella group</taxon>
        <taxon>Klebsiella</taxon>
    </lineage>
</organism>
<evidence type="ECO:0000313" key="1">
    <source>
        <dbReference type="EMBL" id="AEX05545.1"/>
    </source>
</evidence>
<name>A0A0H3HG93_KLEM8</name>
<reference evidence="1 2" key="1">
    <citation type="journal article" date="2012" name="J. Bacteriol.">
        <title>Complete genome sequence of Klebsiella oxytoca KCTC 1686, used in production of 2,3-butanediol.</title>
        <authorList>
            <person name="Shin S.H."/>
            <person name="Kim S."/>
            <person name="Kim J.Y."/>
            <person name="Lee S."/>
            <person name="Um Y."/>
            <person name="Oh M.K."/>
            <person name="Kim Y.R."/>
            <person name="Lee J."/>
            <person name="Yang K.S."/>
        </authorList>
    </citation>
    <scope>NUCLEOTIDE SEQUENCE [LARGE SCALE GENOMIC DNA]</scope>
    <source>
        <strain evidence="2">ATCC 8724 / DSM 4798 / JCM 20051 / NBRC 3318 / NRRL B-199 / KCTC 1686</strain>
    </source>
</reference>
<dbReference type="InterPro" id="IPR014918">
    <property type="entry name" value="Phage_tail_3"/>
</dbReference>
<sequence>MGFALPNGSTVFVGSGLGSPVSVSTVSNAEGAVFTVAENHNLKVDDVVLISSGWGVIDGLVARITAQTTNSVTISVINSSDRNFFPAHAGGGKLQKITEWTEIPQITEVAQSGGEQQYAQVQFLADDRQRNIGTFKAAKSQTFTLAHDASLPIYKVLGMADRYGQVLPLRMFVPNAKEYRYWSGVPSFDPQPVTAVNSVETVQVAFSIHSRDITFYKSED</sequence>
<dbReference type="Proteomes" id="UP000007843">
    <property type="component" value="Chromosome"/>
</dbReference>